<evidence type="ECO:0000313" key="4">
    <source>
        <dbReference type="Proteomes" id="UP001556367"/>
    </source>
</evidence>
<name>A0ABR3K0W5_9AGAR</name>
<sequence>MDPLTNRKRKAEVDDCPEQDQLVAPDSLRVDPSAPPKDDAPRHPWMGPYPTGAWSPSSPTATSPLSSSQMRYDSPPSKRQRVQDLDASQAATHGILPDKTSLSRKRSSSRVVFPTRPPNDIEDIGIVSSSAAGPGPSTGSLLHLRESAWPPSTPSRRRPPPPQATIDLNALHIPSLQPPINRQTLRELDLENILQNPQLRHDLLFDPGLQFRPITGRRKRENTEGYWSTVLQELETGCTCVSFDMRGKPHSTICACSQVPLPPVNRVYVYVPSKCALTIRTPSRLLPLLSEFLEVLVLVIQPLSSTSGVCVNPKTYEAQMQEHSVHAAYLRSLIDPQLIEQQLRHSTFDPSGLFQAVGTVLKRHCAPMRDRAVEFMIQIAHSCAPGGVGRRADAVKALRTCMDILELMKLDIANHQIQSLRPFLIKSSGKFEWKTFKARRGGQNKLYRVRQWLEAAHQEMLACKHTIPNPLRAGDRLSYDAMHRNQQTYVSVNRAFSDLVFSPPAESASLTSPPLTSTPTQLPGYPENTFLDSARLHQLSADASDTTAIYMYLLLYRQLLHAEAGDSRSSSPEGVKVDDAELLKLKNEIRAIGSTYLGRCLSAAAAPSGVPEKWRSVKDDIVLQVVRRAQQARNRSTGTDTADPCSEVPDEQLLNIARRWTDTHMRAGSPLSVMLRNRLRDVVFNSLLTLVYPGSDGDSKLSVIEFTAFTSSEPAVDIPVGKFTGMEPLFEEIRFITQRLARLAVIHLNAYLPVYEQEKFWASV</sequence>
<dbReference type="Pfam" id="PF05794">
    <property type="entry name" value="Tcp11"/>
    <property type="match status" value="1"/>
</dbReference>
<feature type="compositionally biased region" description="Low complexity" evidence="2">
    <location>
        <begin position="128"/>
        <end position="140"/>
    </location>
</feature>
<feature type="region of interest" description="Disordered" evidence="2">
    <location>
        <begin position="1"/>
        <end position="164"/>
    </location>
</feature>
<evidence type="ECO:0008006" key="5">
    <source>
        <dbReference type="Google" id="ProtNLM"/>
    </source>
</evidence>
<dbReference type="InterPro" id="IPR008862">
    <property type="entry name" value="Tcp11"/>
</dbReference>
<dbReference type="Proteomes" id="UP001556367">
    <property type="component" value="Unassembled WGS sequence"/>
</dbReference>
<organism evidence="3 4">
    <name type="scientific">Hohenbuehelia grisea</name>
    <dbReference type="NCBI Taxonomy" id="104357"/>
    <lineage>
        <taxon>Eukaryota</taxon>
        <taxon>Fungi</taxon>
        <taxon>Dikarya</taxon>
        <taxon>Basidiomycota</taxon>
        <taxon>Agaricomycotina</taxon>
        <taxon>Agaricomycetes</taxon>
        <taxon>Agaricomycetidae</taxon>
        <taxon>Agaricales</taxon>
        <taxon>Pleurotineae</taxon>
        <taxon>Pleurotaceae</taxon>
        <taxon>Hohenbuehelia</taxon>
    </lineage>
</organism>
<feature type="compositionally biased region" description="Basic residues" evidence="2">
    <location>
        <begin position="1"/>
        <end position="10"/>
    </location>
</feature>
<comment type="caution">
    <text evidence="3">The sequence shown here is derived from an EMBL/GenBank/DDBJ whole genome shotgun (WGS) entry which is preliminary data.</text>
</comment>
<evidence type="ECO:0000256" key="2">
    <source>
        <dbReference type="SAM" id="MobiDB-lite"/>
    </source>
</evidence>
<gene>
    <name evidence="3" type="ORF">HGRIS_006034</name>
</gene>
<accession>A0ABR3K0W5</accession>
<evidence type="ECO:0000313" key="3">
    <source>
        <dbReference type="EMBL" id="KAL0961045.1"/>
    </source>
</evidence>
<proteinExistence type="inferred from homology"/>
<evidence type="ECO:0000256" key="1">
    <source>
        <dbReference type="ARBA" id="ARBA00010954"/>
    </source>
</evidence>
<dbReference type="PANTHER" id="PTHR12832">
    <property type="entry name" value="TESTIS-SPECIFIC PROTEIN PBS13 T-COMPLEX 11"/>
    <property type="match status" value="1"/>
</dbReference>
<feature type="compositionally biased region" description="Low complexity" evidence="2">
    <location>
        <begin position="507"/>
        <end position="523"/>
    </location>
</feature>
<protein>
    <recommendedName>
        <fullName evidence="5">Tcp11-domain-containing protein</fullName>
    </recommendedName>
</protein>
<feature type="region of interest" description="Disordered" evidence="2">
    <location>
        <begin position="505"/>
        <end position="524"/>
    </location>
</feature>
<keyword evidence="4" id="KW-1185">Reference proteome</keyword>
<feature type="compositionally biased region" description="Low complexity" evidence="2">
    <location>
        <begin position="55"/>
        <end position="68"/>
    </location>
</feature>
<dbReference type="PANTHER" id="PTHR12832:SF11">
    <property type="entry name" value="LD23868P"/>
    <property type="match status" value="1"/>
</dbReference>
<reference evidence="4" key="1">
    <citation type="submission" date="2024-06" db="EMBL/GenBank/DDBJ databases">
        <title>Multi-omics analyses provide insights into the biosynthesis of the anticancer antibiotic pleurotin in Hohenbuehelia grisea.</title>
        <authorList>
            <person name="Weaver J.A."/>
            <person name="Alberti F."/>
        </authorList>
    </citation>
    <scope>NUCLEOTIDE SEQUENCE [LARGE SCALE GENOMIC DNA]</scope>
    <source>
        <strain evidence="4">T-177</strain>
    </source>
</reference>
<dbReference type="EMBL" id="JASNQZ010000001">
    <property type="protein sequence ID" value="KAL0961045.1"/>
    <property type="molecule type" value="Genomic_DNA"/>
</dbReference>
<comment type="similarity">
    <text evidence="1">Belongs to the TCP11 family.</text>
</comment>